<dbReference type="Proteomes" id="UP001596513">
    <property type="component" value="Unassembled WGS sequence"/>
</dbReference>
<evidence type="ECO:0000313" key="3">
    <source>
        <dbReference type="EMBL" id="MFC7669824.1"/>
    </source>
</evidence>
<keyword evidence="2" id="KW-0732">Signal</keyword>
<keyword evidence="4" id="KW-1185">Reference proteome</keyword>
<name>A0ABW2UBV5_9BACT</name>
<evidence type="ECO:0000256" key="1">
    <source>
        <dbReference type="SAM" id="MobiDB-lite"/>
    </source>
</evidence>
<feature type="compositionally biased region" description="Basic residues" evidence="1">
    <location>
        <begin position="116"/>
        <end position="128"/>
    </location>
</feature>
<comment type="caution">
    <text evidence="3">The sequence shown here is derived from an EMBL/GenBank/DDBJ whole genome shotgun (WGS) entry which is preliminary data.</text>
</comment>
<feature type="region of interest" description="Disordered" evidence="1">
    <location>
        <begin position="48"/>
        <end position="142"/>
    </location>
</feature>
<protein>
    <submittedName>
        <fullName evidence="3">Uncharacterized protein</fullName>
    </submittedName>
</protein>
<organism evidence="3 4">
    <name type="scientific">Hymenobacter humi</name>
    <dbReference type="NCBI Taxonomy" id="1411620"/>
    <lineage>
        <taxon>Bacteria</taxon>
        <taxon>Pseudomonadati</taxon>
        <taxon>Bacteroidota</taxon>
        <taxon>Cytophagia</taxon>
        <taxon>Cytophagales</taxon>
        <taxon>Hymenobacteraceae</taxon>
        <taxon>Hymenobacter</taxon>
    </lineage>
</organism>
<feature type="compositionally biased region" description="Low complexity" evidence="1">
    <location>
        <begin position="78"/>
        <end position="96"/>
    </location>
</feature>
<dbReference type="EMBL" id="JBHTEK010000001">
    <property type="protein sequence ID" value="MFC7669824.1"/>
    <property type="molecule type" value="Genomic_DNA"/>
</dbReference>
<reference evidence="4" key="1">
    <citation type="journal article" date="2019" name="Int. J. Syst. Evol. Microbiol.">
        <title>The Global Catalogue of Microorganisms (GCM) 10K type strain sequencing project: providing services to taxonomists for standard genome sequencing and annotation.</title>
        <authorList>
            <consortium name="The Broad Institute Genomics Platform"/>
            <consortium name="The Broad Institute Genome Sequencing Center for Infectious Disease"/>
            <person name="Wu L."/>
            <person name="Ma J."/>
        </authorList>
    </citation>
    <scope>NUCLEOTIDE SEQUENCE [LARGE SCALE GENOMIC DNA]</scope>
    <source>
        <strain evidence="4">JCM 19635</strain>
    </source>
</reference>
<gene>
    <name evidence="3" type="ORF">ACFQT0_22480</name>
</gene>
<feature type="compositionally biased region" description="Low complexity" evidence="1">
    <location>
        <begin position="105"/>
        <end position="115"/>
    </location>
</feature>
<proteinExistence type="predicted"/>
<feature type="chain" id="PRO_5046872484" evidence="2">
    <location>
        <begin position="17"/>
        <end position="142"/>
    </location>
</feature>
<accession>A0ABW2UBV5</accession>
<evidence type="ECO:0000313" key="4">
    <source>
        <dbReference type="Proteomes" id="UP001596513"/>
    </source>
</evidence>
<sequence>MKKVFPALLLSGACFAAGAFVARPTAPDEITVPMLRAAQQVFGLNFNDAQARLHPPQPHRLPRELRGPAQNPAAQQRGAIGAVRPAPAAYAAGHAGSHQERRRQAAPNRQSQAARQPRRPGLLHRAPARRACCAPSRSPPRS</sequence>
<evidence type="ECO:0000256" key="2">
    <source>
        <dbReference type="SAM" id="SignalP"/>
    </source>
</evidence>
<feature type="signal peptide" evidence="2">
    <location>
        <begin position="1"/>
        <end position="16"/>
    </location>
</feature>
<dbReference type="RefSeq" id="WP_380205299.1">
    <property type="nucleotide sequence ID" value="NZ_JBHTEK010000001.1"/>
</dbReference>